<gene>
    <name evidence="7" type="ORF">M0638_10190</name>
</gene>
<dbReference type="PROSITE" id="PS51296">
    <property type="entry name" value="RIESKE"/>
    <property type="match status" value="1"/>
</dbReference>
<dbReference type="AlphaFoldDB" id="A0A9X2BV60"/>
<evidence type="ECO:0000259" key="6">
    <source>
        <dbReference type="PROSITE" id="PS51296"/>
    </source>
</evidence>
<keyword evidence="8" id="KW-1185">Reference proteome</keyword>
<sequence length="389" mass="43512">MAEMDEVGARLGNVDYTSAGPGTPGGIFLRRFWQPVYVSRELKPGKAKPIHIMGERFTLFRGKDGVARVVGFRCAHRSTQLSTGWVEQDSIRCLYHGWRFDGAGACVERPAENPCGPAPSIRIPAYPTREHQGLVYAYLGEGEPPAFPPFPAFPEEGVIENSRDLFPCNWFQTYENQTDEVHIAFVHSPGGSHRDLGREQQLPELWPEDAPFGMIRRSRVPGGPVRSTLYLFPNTMRIIIPGFNGLEGVGGWRDTYITLVPTDDENHLLFMTQHARVSPAEMPAYEAAQQAFQARCAAARPAHEVAQDILDGKLDLSDVLDHPRLLVIEDAVAQQGQGRIVDRSLERLAHSDICIVRLRRLFKRELTAIAQGQRGSDWVYSGERPDRGF</sequence>
<dbReference type="InterPro" id="IPR050584">
    <property type="entry name" value="Cholesterol_7-desaturase"/>
</dbReference>
<proteinExistence type="predicted"/>
<evidence type="ECO:0000256" key="3">
    <source>
        <dbReference type="ARBA" id="ARBA00023002"/>
    </source>
</evidence>
<dbReference type="GO" id="GO:0016491">
    <property type="term" value="F:oxidoreductase activity"/>
    <property type="evidence" value="ECO:0007669"/>
    <property type="project" value="UniProtKB-KW"/>
</dbReference>
<dbReference type="RefSeq" id="WP_248666873.1">
    <property type="nucleotide sequence ID" value="NZ_JALPRX010000038.1"/>
</dbReference>
<keyword evidence="3" id="KW-0560">Oxidoreductase</keyword>
<dbReference type="Pfam" id="PF00355">
    <property type="entry name" value="Rieske"/>
    <property type="match status" value="1"/>
</dbReference>
<keyword evidence="1" id="KW-0001">2Fe-2S</keyword>
<dbReference type="GO" id="GO:0051537">
    <property type="term" value="F:2 iron, 2 sulfur cluster binding"/>
    <property type="evidence" value="ECO:0007669"/>
    <property type="project" value="UniProtKB-KW"/>
</dbReference>
<dbReference type="PANTHER" id="PTHR21266:SF59">
    <property type="entry name" value="BLR4922 PROTEIN"/>
    <property type="match status" value="1"/>
</dbReference>
<evidence type="ECO:0000256" key="5">
    <source>
        <dbReference type="ARBA" id="ARBA00023014"/>
    </source>
</evidence>
<evidence type="ECO:0000256" key="2">
    <source>
        <dbReference type="ARBA" id="ARBA00022723"/>
    </source>
</evidence>
<dbReference type="GO" id="GO:0046872">
    <property type="term" value="F:metal ion binding"/>
    <property type="evidence" value="ECO:0007669"/>
    <property type="project" value="UniProtKB-KW"/>
</dbReference>
<dbReference type="InterPro" id="IPR017941">
    <property type="entry name" value="Rieske_2Fe-2S"/>
</dbReference>
<evidence type="ECO:0000313" key="8">
    <source>
        <dbReference type="Proteomes" id="UP001139516"/>
    </source>
</evidence>
<dbReference type="InterPro" id="IPR036922">
    <property type="entry name" value="Rieske_2Fe-2S_sf"/>
</dbReference>
<accession>A0A9X2BV60</accession>
<dbReference type="SUPFAM" id="SSF55961">
    <property type="entry name" value="Bet v1-like"/>
    <property type="match status" value="1"/>
</dbReference>
<name>A0A9X2BV60_9PROT</name>
<dbReference type="Proteomes" id="UP001139516">
    <property type="component" value="Unassembled WGS sequence"/>
</dbReference>
<evidence type="ECO:0000313" key="7">
    <source>
        <dbReference type="EMBL" id="MCK8784751.1"/>
    </source>
</evidence>
<keyword evidence="2" id="KW-0479">Metal-binding</keyword>
<reference evidence="7" key="1">
    <citation type="submission" date="2022-04" db="EMBL/GenBank/DDBJ databases">
        <title>Roseomonas acroporae sp. nov., isolated from coral Acropora digitifera.</title>
        <authorList>
            <person name="Sun H."/>
        </authorList>
    </citation>
    <scope>NUCLEOTIDE SEQUENCE</scope>
    <source>
        <strain evidence="7">NAR14</strain>
    </source>
</reference>
<keyword evidence="5" id="KW-0411">Iron-sulfur</keyword>
<comment type="caution">
    <text evidence="7">The sequence shown here is derived from an EMBL/GenBank/DDBJ whole genome shotgun (WGS) entry which is preliminary data.</text>
</comment>
<protein>
    <submittedName>
        <fullName evidence="7">Rieske 2Fe-2S domain-containing protein</fullName>
    </submittedName>
</protein>
<organism evidence="7 8">
    <name type="scientific">Roseomonas acroporae</name>
    <dbReference type="NCBI Taxonomy" id="2937791"/>
    <lineage>
        <taxon>Bacteria</taxon>
        <taxon>Pseudomonadati</taxon>
        <taxon>Pseudomonadota</taxon>
        <taxon>Alphaproteobacteria</taxon>
        <taxon>Acetobacterales</taxon>
        <taxon>Roseomonadaceae</taxon>
        <taxon>Roseomonas</taxon>
    </lineage>
</organism>
<keyword evidence="4" id="KW-0408">Iron</keyword>
<evidence type="ECO:0000256" key="4">
    <source>
        <dbReference type="ARBA" id="ARBA00023004"/>
    </source>
</evidence>
<dbReference type="Gene3D" id="2.102.10.10">
    <property type="entry name" value="Rieske [2Fe-2S] iron-sulphur domain"/>
    <property type="match status" value="1"/>
</dbReference>
<feature type="domain" description="Rieske" evidence="6">
    <location>
        <begin position="33"/>
        <end position="137"/>
    </location>
</feature>
<dbReference type="EMBL" id="JALPRX010000038">
    <property type="protein sequence ID" value="MCK8784751.1"/>
    <property type="molecule type" value="Genomic_DNA"/>
</dbReference>
<dbReference type="PANTHER" id="PTHR21266">
    <property type="entry name" value="IRON-SULFUR DOMAIN CONTAINING PROTEIN"/>
    <property type="match status" value="1"/>
</dbReference>
<evidence type="ECO:0000256" key="1">
    <source>
        <dbReference type="ARBA" id="ARBA00022714"/>
    </source>
</evidence>
<dbReference type="SUPFAM" id="SSF50022">
    <property type="entry name" value="ISP domain"/>
    <property type="match status" value="1"/>
</dbReference>